<dbReference type="Pfam" id="PF04922">
    <property type="entry name" value="DIE2_ALG10"/>
    <property type="match status" value="1"/>
</dbReference>
<feature type="transmembrane region" description="Helical" evidence="14">
    <location>
        <begin position="347"/>
        <end position="366"/>
    </location>
</feature>
<protein>
    <recommendedName>
        <fullName evidence="5">Dol-P-Glc:Glc(2)Man(9)GlcNAc(2)-PP-Dol alpha-1,2-glucosyltransferase</fullName>
        <ecNumber evidence="4">2.4.1.256</ecNumber>
    </recommendedName>
</protein>
<dbReference type="PANTHER" id="PTHR12989:SF10">
    <property type="entry name" value="DOL-P-GLC:GLC(2)MAN(9)GLCNAC(2)-PP-DOL ALPHA-1,2-GLUCOSYLTRANSFERASE-RELATED"/>
    <property type="match status" value="1"/>
</dbReference>
<keyword evidence="11 14" id="KW-0472">Membrane</keyword>
<evidence type="ECO:0000256" key="5">
    <source>
        <dbReference type="ARBA" id="ARBA00018512"/>
    </source>
</evidence>
<comment type="caution">
    <text evidence="15">The sequence shown here is derived from an EMBL/GenBank/DDBJ whole genome shotgun (WGS) entry which is preliminary data.</text>
</comment>
<dbReference type="EC" id="2.4.1.256" evidence="4"/>
<dbReference type="EMBL" id="JABFTP020000186">
    <property type="protein sequence ID" value="KAL3289747.1"/>
    <property type="molecule type" value="Genomic_DNA"/>
</dbReference>
<comment type="subcellular location">
    <subcellularLocation>
        <location evidence="1">Endoplasmic reticulum membrane</location>
        <topology evidence="1">Multi-pass membrane protein</topology>
    </subcellularLocation>
</comment>
<evidence type="ECO:0000256" key="9">
    <source>
        <dbReference type="ARBA" id="ARBA00022824"/>
    </source>
</evidence>
<comment type="function">
    <text evidence="12">Dol-P-Glc:Glc(2)Man(9)GlcNAc(2)-PP-Dol alpha-1,2-glucosyltransferase that operates in the biosynthetic pathway of dolichol-linked oligosaccharides, the glycan precursors employed in protein asparagine (N)-glycosylation. The assembly of dolichol-linked oligosaccharides begins on the cytosolic side of the endoplasmic reticulum membrane and finishes in its lumen. The sequential addition of sugars to dolichol pyrophosphate produces dolichol-linked oligosaccharides containing fourteen sugars, including two GlcNAcs, nine mannoses and three glucoses. Once assembled, the oligosaccharide is transferred from the lipid to nascent proteins by oligosaccharyltransferases. In the lumen of the endoplasmic reticulum, adds the third and last glucose residue from dolichyl phosphate glucose (Dol-P-Glc) onto the lipid-linked oligosaccharide intermediate Glc(2)Man(9)GlcNAc(2)-PP-Dol to produce Glc(3)Man(9)GlcNAc(2)-PP-Dol.</text>
</comment>
<feature type="transmembrane region" description="Helical" evidence="14">
    <location>
        <begin position="277"/>
        <end position="300"/>
    </location>
</feature>
<keyword evidence="10 14" id="KW-1133">Transmembrane helix</keyword>
<accession>A0ABD2PFK7</accession>
<sequence length="378" mass="44461">MFRKILNLRNLTLTIVTTVYIVISKQIFDNIFLTSNIIVDEEFHLPLGEAYCWRDFNKWDPKVTTFPGLYLLSTLIFSSFKLCSTYWLRLTSFIAASVNIILFYMVLKLFNKEVAWKNVISAVNLSLLPPLYFFSHIYYTDVSSIMMTILMVICAKKECHYLASIFGFLAIAMRQTNVIWIGMLFGDHLLKELVLLISKNSSSSKVAKISWEDVQHTIKTTLIQPTAVLKRMHLKLIFNCSAYMSVICSFLIFVYLNGSIVVGDKTAHKATIHIPQIFYFATFTLVFGWVHFISFVVPFFKYFSTFVFVSIVSCLLIIYWNTLVHPYMLADNRHYIFYVWNRFYGRYYFFVMLWCWYMFLPLMVFWPKFGIKVTLHSH</sequence>
<feature type="transmembrane region" description="Helical" evidence="14">
    <location>
        <begin position="63"/>
        <end position="80"/>
    </location>
</feature>
<dbReference type="GO" id="GO:0106073">
    <property type="term" value="F:dolichyl pyrophosphate Glc2Man9GlcNAc2 alpha-1,2-glucosyltransferase activity"/>
    <property type="evidence" value="ECO:0007669"/>
    <property type="project" value="UniProtKB-EC"/>
</dbReference>
<dbReference type="Proteomes" id="UP001516400">
    <property type="component" value="Unassembled WGS sequence"/>
</dbReference>
<evidence type="ECO:0000256" key="11">
    <source>
        <dbReference type="ARBA" id="ARBA00023136"/>
    </source>
</evidence>
<evidence type="ECO:0000256" key="6">
    <source>
        <dbReference type="ARBA" id="ARBA00022676"/>
    </source>
</evidence>
<dbReference type="GO" id="GO:0005789">
    <property type="term" value="C:endoplasmic reticulum membrane"/>
    <property type="evidence" value="ECO:0007669"/>
    <property type="project" value="UniProtKB-SubCell"/>
</dbReference>
<keyword evidence="6" id="KW-0328">Glycosyltransferase</keyword>
<feature type="transmembrane region" description="Helical" evidence="14">
    <location>
        <begin position="236"/>
        <end position="256"/>
    </location>
</feature>
<comment type="pathway">
    <text evidence="2">Protein modification; protein glycosylation.</text>
</comment>
<keyword evidence="16" id="KW-1185">Reference proteome</keyword>
<comment type="similarity">
    <text evidence="3">Belongs to the ALG10 glucosyltransferase family.</text>
</comment>
<evidence type="ECO:0000256" key="7">
    <source>
        <dbReference type="ARBA" id="ARBA00022679"/>
    </source>
</evidence>
<dbReference type="AlphaFoldDB" id="A0ABD2PFK7"/>
<evidence type="ECO:0000256" key="4">
    <source>
        <dbReference type="ARBA" id="ARBA00011967"/>
    </source>
</evidence>
<evidence type="ECO:0000256" key="8">
    <source>
        <dbReference type="ARBA" id="ARBA00022692"/>
    </source>
</evidence>
<feature type="transmembrane region" description="Helical" evidence="14">
    <location>
        <begin position="306"/>
        <end position="327"/>
    </location>
</feature>
<evidence type="ECO:0000313" key="16">
    <source>
        <dbReference type="Proteomes" id="UP001516400"/>
    </source>
</evidence>
<keyword evidence="9" id="KW-0256">Endoplasmic reticulum</keyword>
<reference evidence="15 16" key="1">
    <citation type="journal article" date="2021" name="BMC Biol.">
        <title>Horizontally acquired antibacterial genes associated with adaptive radiation of ladybird beetles.</title>
        <authorList>
            <person name="Li H.S."/>
            <person name="Tang X.F."/>
            <person name="Huang Y.H."/>
            <person name="Xu Z.Y."/>
            <person name="Chen M.L."/>
            <person name="Du X.Y."/>
            <person name="Qiu B.Y."/>
            <person name="Chen P.T."/>
            <person name="Zhang W."/>
            <person name="Slipinski A."/>
            <person name="Escalona H.E."/>
            <person name="Waterhouse R.M."/>
            <person name="Zwick A."/>
            <person name="Pang H."/>
        </authorList>
    </citation>
    <scope>NUCLEOTIDE SEQUENCE [LARGE SCALE GENOMIC DNA]</scope>
    <source>
        <strain evidence="15">SYSU2018</strain>
    </source>
</reference>
<evidence type="ECO:0000256" key="2">
    <source>
        <dbReference type="ARBA" id="ARBA00004922"/>
    </source>
</evidence>
<dbReference type="InterPro" id="IPR016900">
    <property type="entry name" value="Alg10"/>
</dbReference>
<dbReference type="PIRSF" id="PIRSF028810">
    <property type="entry name" value="Alpha1_2_glucosyltferase_Alg10"/>
    <property type="match status" value="1"/>
</dbReference>
<evidence type="ECO:0000256" key="13">
    <source>
        <dbReference type="ARBA" id="ARBA00048064"/>
    </source>
</evidence>
<keyword evidence="8 14" id="KW-0812">Transmembrane</keyword>
<feature type="transmembrane region" description="Helical" evidence="14">
    <location>
        <begin position="162"/>
        <end position="185"/>
    </location>
</feature>
<evidence type="ECO:0000256" key="12">
    <source>
        <dbReference type="ARBA" id="ARBA00044727"/>
    </source>
</evidence>
<evidence type="ECO:0000256" key="1">
    <source>
        <dbReference type="ARBA" id="ARBA00004477"/>
    </source>
</evidence>
<gene>
    <name evidence="15" type="ORF">HHI36_023144</name>
</gene>
<dbReference type="PANTHER" id="PTHR12989">
    <property type="entry name" value="ALPHA-1,2-GLUCOSYLTRANSFERASE ALG10"/>
    <property type="match status" value="1"/>
</dbReference>
<feature type="transmembrane region" description="Helical" evidence="14">
    <location>
        <begin position="86"/>
        <end position="107"/>
    </location>
</feature>
<feature type="transmembrane region" description="Helical" evidence="14">
    <location>
        <begin position="137"/>
        <end position="155"/>
    </location>
</feature>
<comment type="catalytic activity">
    <reaction evidence="13">
        <text>an alpha-D-Glc-(1-&gt;3)-alpha-D-Glc-(1-&gt;3)-alpha-D-Man-(1-&gt;2)-alpha-D-Man-(1-&gt;2)-alpha-D-Man-(1-&gt;3)-[alpha-D-Man-(1-&gt;2)-alpha-D-Man-(1-&gt;3)-[alpha-D-Man-(1-&gt;2)-alpha-D-Man-(1-&gt;6)]-alpha-D-Man-(1-&gt;6)]-beta-D-Man-(1-&gt;4)-beta-D-GlcNAc-(1-&gt;4)-alpha-D-GlcNAc-diphospho-di-trans,poly-cis-dolichol + a di-trans,poly-cis-dolichyl beta-D-glucosyl phosphate = a alpha-D-Glc-(1-&gt;2)-alpha-D-Glc-(1-&gt;3)-alpha-D-Glc-(1-&gt;3)-alpha-D-Man-(1-&gt;2)-alpha-D-Man-(1-&gt;2)-alpha-D-Man-(1-&gt;3)-[alpha-D-Man-(1-&gt;2)-alpha-D-Man-(1-&gt;3)-[alpha-D-Man-(1-&gt;2)-alpha-D-Man-(1-&gt;6)]-alpha-D-Man-(1-&gt;6)]-beta-D-Man-(1-&gt;4)-beta-D-GlcNAc-(1-&gt;4)-alpha-D-GlcNAc-diphospho-di-trans,poly-cis-dolichol + a di-trans,poly-cis-dolichyl phosphate + H(+)</text>
        <dbReference type="Rhea" id="RHEA:29543"/>
        <dbReference type="Rhea" id="RHEA-COMP:19498"/>
        <dbReference type="Rhea" id="RHEA-COMP:19502"/>
        <dbReference type="Rhea" id="RHEA-COMP:19512"/>
        <dbReference type="Rhea" id="RHEA-COMP:19522"/>
        <dbReference type="ChEBI" id="CHEBI:15378"/>
        <dbReference type="ChEBI" id="CHEBI:57525"/>
        <dbReference type="ChEBI" id="CHEBI:57683"/>
        <dbReference type="ChEBI" id="CHEBI:132522"/>
        <dbReference type="ChEBI" id="CHEBI:132523"/>
        <dbReference type="EC" id="2.4.1.256"/>
    </reaction>
    <physiologicalReaction direction="left-to-right" evidence="13">
        <dbReference type="Rhea" id="RHEA:29544"/>
    </physiologicalReaction>
</comment>
<name>A0ABD2PFK7_9CUCU</name>
<proteinExistence type="inferred from homology"/>
<organism evidence="15 16">
    <name type="scientific">Cryptolaemus montrouzieri</name>
    <dbReference type="NCBI Taxonomy" id="559131"/>
    <lineage>
        <taxon>Eukaryota</taxon>
        <taxon>Metazoa</taxon>
        <taxon>Ecdysozoa</taxon>
        <taxon>Arthropoda</taxon>
        <taxon>Hexapoda</taxon>
        <taxon>Insecta</taxon>
        <taxon>Pterygota</taxon>
        <taxon>Neoptera</taxon>
        <taxon>Endopterygota</taxon>
        <taxon>Coleoptera</taxon>
        <taxon>Polyphaga</taxon>
        <taxon>Cucujiformia</taxon>
        <taxon>Coccinelloidea</taxon>
        <taxon>Coccinellidae</taxon>
        <taxon>Scymninae</taxon>
        <taxon>Scymnini</taxon>
        <taxon>Cryptolaemus</taxon>
    </lineage>
</organism>
<keyword evidence="7" id="KW-0808">Transferase</keyword>
<evidence type="ECO:0000256" key="10">
    <source>
        <dbReference type="ARBA" id="ARBA00022989"/>
    </source>
</evidence>
<evidence type="ECO:0000256" key="14">
    <source>
        <dbReference type="SAM" id="Phobius"/>
    </source>
</evidence>
<evidence type="ECO:0000313" key="15">
    <source>
        <dbReference type="EMBL" id="KAL3289747.1"/>
    </source>
</evidence>
<evidence type="ECO:0000256" key="3">
    <source>
        <dbReference type="ARBA" id="ARBA00010600"/>
    </source>
</evidence>